<dbReference type="Pfam" id="PF06299">
    <property type="entry name" value="DUF1045"/>
    <property type="match status" value="1"/>
</dbReference>
<name>A0ABT3Z873_9HYPH</name>
<reference evidence="1" key="1">
    <citation type="submission" date="2022-10" db="EMBL/GenBank/DDBJ databases">
        <title>Hoeflea sp. G2-23, isolated from marine algae.</title>
        <authorList>
            <person name="Kristyanto S."/>
            <person name="Kim J.M."/>
            <person name="Jeon C.O."/>
        </authorList>
    </citation>
    <scope>NUCLEOTIDE SEQUENCE</scope>
    <source>
        <strain evidence="1">G2-23</strain>
    </source>
</reference>
<sequence length="235" mass="25916">MRYAFYFSPEPDTELARCGASWLGRDAVTGVAVEHPELDGLGTDELAVITAPARRYGFHATLKAPFRLADGTNEAGLVDAMARFAAATSGFDLPSLTVADLGGFVALVPDEASAGLQAFADAVVESFERYRAPLSEADIVRRNPDRLAPEERDYLMRWGYPYVFDRFRFHMTLSRRLDQPDLDRVRHAAAAYFAKALAQPVAVNALSLFVEPEPGAPFQLHTRVRLAPTEKRKTA</sequence>
<proteinExistence type="predicted"/>
<dbReference type="Proteomes" id="UP001073227">
    <property type="component" value="Unassembled WGS sequence"/>
</dbReference>
<dbReference type="NCBIfam" id="TIGR03223">
    <property type="entry name" value="Phn_opern_protn"/>
    <property type="match status" value="1"/>
</dbReference>
<evidence type="ECO:0000313" key="2">
    <source>
        <dbReference type="Proteomes" id="UP001073227"/>
    </source>
</evidence>
<organism evidence="1 2">
    <name type="scientific">Hoeflea algicola</name>
    <dbReference type="NCBI Taxonomy" id="2983763"/>
    <lineage>
        <taxon>Bacteria</taxon>
        <taxon>Pseudomonadati</taxon>
        <taxon>Pseudomonadota</taxon>
        <taxon>Alphaproteobacteria</taxon>
        <taxon>Hyphomicrobiales</taxon>
        <taxon>Rhizobiaceae</taxon>
        <taxon>Hoeflea</taxon>
    </lineage>
</organism>
<gene>
    <name evidence="1" type="ORF">OEG84_07025</name>
</gene>
<dbReference type="Gene3D" id="3.90.1140.10">
    <property type="entry name" value="Cyclic phosphodiesterase"/>
    <property type="match status" value="1"/>
</dbReference>
<accession>A0ABT3Z873</accession>
<dbReference type="RefSeq" id="WP_267653077.1">
    <property type="nucleotide sequence ID" value="NZ_JAOVZR010000001.1"/>
</dbReference>
<keyword evidence="2" id="KW-1185">Reference proteome</keyword>
<evidence type="ECO:0000313" key="1">
    <source>
        <dbReference type="EMBL" id="MCY0147471.1"/>
    </source>
</evidence>
<protein>
    <submittedName>
        <fullName evidence="1">DUF1045 domain-containing protein</fullName>
    </submittedName>
</protein>
<dbReference type="InterPro" id="IPR009389">
    <property type="entry name" value="DUF1045"/>
</dbReference>
<dbReference type="PIRSF" id="PIRSF033328">
    <property type="entry name" value="Phest_Mll4975"/>
    <property type="match status" value="1"/>
</dbReference>
<dbReference type="EMBL" id="JAOVZR010000001">
    <property type="protein sequence ID" value="MCY0147471.1"/>
    <property type="molecule type" value="Genomic_DNA"/>
</dbReference>
<comment type="caution">
    <text evidence="1">The sequence shown here is derived from an EMBL/GenBank/DDBJ whole genome shotgun (WGS) entry which is preliminary data.</text>
</comment>